<dbReference type="Gene3D" id="3.20.20.100">
    <property type="entry name" value="NADP-dependent oxidoreductase domain"/>
    <property type="match status" value="1"/>
</dbReference>
<dbReference type="PANTHER" id="PTHR43638:SF3">
    <property type="entry name" value="ALDEHYDE REDUCTASE"/>
    <property type="match status" value="1"/>
</dbReference>
<evidence type="ECO:0000313" key="2">
    <source>
        <dbReference type="EMBL" id="MBF9000936.1"/>
    </source>
</evidence>
<dbReference type="InterPro" id="IPR023210">
    <property type="entry name" value="NADP_OxRdtase_dom"/>
</dbReference>
<gene>
    <name evidence="2" type="ORF">I1A42_10200</name>
</gene>
<feature type="domain" description="NADP-dependent oxidoreductase" evidence="1">
    <location>
        <begin position="15"/>
        <end position="265"/>
    </location>
</feature>
<dbReference type="Proteomes" id="UP000597206">
    <property type="component" value="Unassembled WGS sequence"/>
</dbReference>
<accession>A0ABS0GEV3</accession>
<evidence type="ECO:0000313" key="3">
    <source>
        <dbReference type="Proteomes" id="UP000597206"/>
    </source>
</evidence>
<comment type="caution">
    <text evidence="2">The sequence shown here is derived from an EMBL/GenBank/DDBJ whole genome shotgun (WGS) entry which is preliminary data.</text>
</comment>
<dbReference type="PIRSF" id="PIRSF000097">
    <property type="entry name" value="AKR"/>
    <property type="match status" value="1"/>
</dbReference>
<proteinExistence type="predicted"/>
<dbReference type="SUPFAM" id="SSF51430">
    <property type="entry name" value="NAD(P)-linked oxidoreductase"/>
    <property type="match status" value="1"/>
</dbReference>
<protein>
    <submittedName>
        <fullName evidence="2">Aldo/keto reductase</fullName>
    </submittedName>
</protein>
<organism evidence="2 3">
    <name type="scientific">Vibrio nitrifigilis</name>
    <dbReference type="NCBI Taxonomy" id="2789781"/>
    <lineage>
        <taxon>Bacteria</taxon>
        <taxon>Pseudomonadati</taxon>
        <taxon>Pseudomonadota</taxon>
        <taxon>Gammaproteobacteria</taxon>
        <taxon>Vibrionales</taxon>
        <taxon>Vibrionaceae</taxon>
        <taxon>Vibrio</taxon>
    </lineage>
</organism>
<dbReference type="InterPro" id="IPR020471">
    <property type="entry name" value="AKR"/>
</dbReference>
<evidence type="ECO:0000259" key="1">
    <source>
        <dbReference type="Pfam" id="PF00248"/>
    </source>
</evidence>
<dbReference type="EMBL" id="JADPMR010000001">
    <property type="protein sequence ID" value="MBF9000936.1"/>
    <property type="molecule type" value="Genomic_DNA"/>
</dbReference>
<dbReference type="InterPro" id="IPR036812">
    <property type="entry name" value="NAD(P)_OxRdtase_dom_sf"/>
</dbReference>
<dbReference type="Pfam" id="PF00248">
    <property type="entry name" value="Aldo_ket_red"/>
    <property type="match status" value="1"/>
</dbReference>
<name>A0ABS0GEV3_9VIBR</name>
<dbReference type="PANTHER" id="PTHR43638">
    <property type="entry name" value="OXIDOREDUCTASE, ALDO/KETO REDUCTASE FAMILY PROTEIN"/>
    <property type="match status" value="1"/>
</dbReference>
<dbReference type="CDD" id="cd19138">
    <property type="entry name" value="AKR_YeaE"/>
    <property type="match status" value="1"/>
</dbReference>
<dbReference type="PRINTS" id="PR00069">
    <property type="entry name" value="ALDKETRDTASE"/>
</dbReference>
<keyword evidence="3" id="KW-1185">Reference proteome</keyword>
<dbReference type="RefSeq" id="WP_196123413.1">
    <property type="nucleotide sequence ID" value="NZ_JADPMR010000001.1"/>
</dbReference>
<reference evidence="2 3" key="1">
    <citation type="submission" date="2020-11" db="EMBL/GenBank/DDBJ databases">
        <title>Vibrio nitrifigilis sp. nov., a marine nitrogen-fixing bacterium isolated from the lagoon sediment of an islet inside an atoll.</title>
        <authorList>
            <person name="Wang L.-T."/>
            <person name="Shieh W.Y."/>
        </authorList>
    </citation>
    <scope>NUCLEOTIDE SEQUENCE [LARGE SCALE GENOMIC DNA]</scope>
    <source>
        <strain evidence="2 3">NFV-1</strain>
    </source>
</reference>
<sequence length="279" mass="31540">MADITLPSGNTIPNLGLGTWYMGEGRSSRQQEVDALRFGIEYGARLIDTAEMYGEGEAERITGDAMQGLRDHVYLVSKFYPHNAGYRQVIQACERSLQRLQTDHIDLYLLHWRGSVPFDETLEALYQLQKDGKILEYGVSNLDVDDMEEFDQYDIKGLCATDQVLYNLARREADFALKPFLDQRNISMMAYCPLDQGGLLKDRLLNQIAQAHQATPAQIALAWLLQRPSVIAIPKSSHQDRVKENLDAANIQLSASEITLLDEAYPVPQSARQARIHVR</sequence>